<evidence type="ECO:0000313" key="2">
    <source>
        <dbReference type="EMBL" id="VUZ48100.1"/>
    </source>
</evidence>
<feature type="compositionally biased region" description="Basic and acidic residues" evidence="1">
    <location>
        <begin position="1"/>
        <end position="28"/>
    </location>
</feature>
<protein>
    <submittedName>
        <fullName evidence="2">Uncharacterized protein</fullName>
    </submittedName>
</protein>
<keyword evidence="3" id="KW-1185">Reference proteome</keyword>
<dbReference type="EMBL" id="CABIJS010000277">
    <property type="protein sequence ID" value="VUZ48100.1"/>
    <property type="molecule type" value="Genomic_DNA"/>
</dbReference>
<sequence length="345" mass="38935">MGTERADDKAVPEEEVLSRETRDAKEVGSSEVKTTSMSNPPQLFEKLLTLGYTSHSVTFRNRYMVTVPGLYEETASLEHATAFVLNTTFLELFVCSYWFKSNKVIVSTKWNDDYPFVSFGNSRIKISRQLPSTKQATVGVNSIDKAEFDEANCMLIGISKDGYPNEIHPIKKLSTYNDICSRGTTIGTLILTPSSWDALPPHEVLVEHVRPPPPPPSAVISQDDEKLKKYLPPLSATEVDEVLNSIPLPQTTCLNTSHLPNGCEEWPIQRKVFLHEGVAEKINTERPLEGDILSTRCMYWTCILRGYERTPINIGCLYVEHEDHIHFVFESTNDISRKVDNLINN</sequence>
<evidence type="ECO:0000256" key="1">
    <source>
        <dbReference type="SAM" id="MobiDB-lite"/>
    </source>
</evidence>
<accession>A0A564YLQ2</accession>
<proteinExistence type="predicted"/>
<dbReference type="AlphaFoldDB" id="A0A564YLQ2"/>
<gene>
    <name evidence="2" type="ORF">WMSIL1_LOCUS7570</name>
</gene>
<name>A0A564YLQ2_HYMDI</name>
<dbReference type="Proteomes" id="UP000321570">
    <property type="component" value="Unassembled WGS sequence"/>
</dbReference>
<evidence type="ECO:0000313" key="3">
    <source>
        <dbReference type="Proteomes" id="UP000321570"/>
    </source>
</evidence>
<organism evidence="2 3">
    <name type="scientific">Hymenolepis diminuta</name>
    <name type="common">Rat tapeworm</name>
    <dbReference type="NCBI Taxonomy" id="6216"/>
    <lineage>
        <taxon>Eukaryota</taxon>
        <taxon>Metazoa</taxon>
        <taxon>Spiralia</taxon>
        <taxon>Lophotrochozoa</taxon>
        <taxon>Platyhelminthes</taxon>
        <taxon>Cestoda</taxon>
        <taxon>Eucestoda</taxon>
        <taxon>Cyclophyllidea</taxon>
        <taxon>Hymenolepididae</taxon>
        <taxon>Hymenolepis</taxon>
    </lineage>
</organism>
<reference evidence="2 3" key="1">
    <citation type="submission" date="2019-07" db="EMBL/GenBank/DDBJ databases">
        <authorList>
            <person name="Jastrzebski P J."/>
            <person name="Paukszto L."/>
            <person name="Jastrzebski P J."/>
        </authorList>
    </citation>
    <scope>NUCLEOTIDE SEQUENCE [LARGE SCALE GENOMIC DNA]</scope>
    <source>
        <strain evidence="2 3">WMS-il1</strain>
    </source>
</reference>
<feature type="region of interest" description="Disordered" evidence="1">
    <location>
        <begin position="1"/>
        <end position="38"/>
    </location>
</feature>